<feature type="compositionally biased region" description="Acidic residues" evidence="1">
    <location>
        <begin position="186"/>
        <end position="198"/>
    </location>
</feature>
<feature type="compositionally biased region" description="Basic and acidic residues" evidence="1">
    <location>
        <begin position="302"/>
        <end position="311"/>
    </location>
</feature>
<feature type="compositionally biased region" description="Polar residues" evidence="1">
    <location>
        <begin position="709"/>
        <end position="730"/>
    </location>
</feature>
<gene>
    <name evidence="2" type="ORF">BT63DRAFT_425521</name>
</gene>
<feature type="compositionally biased region" description="Pro residues" evidence="1">
    <location>
        <begin position="447"/>
        <end position="457"/>
    </location>
</feature>
<sequence>MAAAPFAPTSNGVQRKAQTPYYTEYTGGLRDDLDADLYRRIVQLKETLLPENESQLPKPVVHAVKASWPASADPVLQAAAQIQIAAISQLRARRQQIEDGLRYDEAAQPRPSPEIDAADILRRAQILQPPVSGFPDPDAASESFDENDYYSSNVDSPSQSSKESKEVNELMDDAENESDAMAISSPEEDEVSEDEFEPAVEAPQVSVFQAVPSTPPEWRMRDNYPDTMVETAEEDDYEPPSADSPQYEPDPAQLSLQLTQQSNAFAVPHAISLNQIESPAAPQPSYISPLTNTNISHQLDFSNDHSSKSGDETGQPPKQGKKKGKRAKQRALAYSQNQTQAQLSQPQMQSRGLKRGRMHEPSVPSSNINQKTTRKSEATAKRLEKRQKRRSQGQSQPNPAMSGSQFIKEESSPPAPFAQSQLPLQRSERETEYYGEDDQGYIRRMAEPPPKFQPPPGYKLVPIDDEPDYEPEHLVTTPHAPRQARQHQQQTPTQSSQHVFTPQRSQPQPVQRPQLPQPPQSVQNEPPRPFHRALLRDEFGNEYYADQPTYSQPPPARQPPSTSYEAPYSEPRQPQGQWQPQPYQQTYEPEQYQPNIMAPPPVAQRYPERPSTAVPDARPYNSMYQRPQEQFTRDNSGYAPHTPQVEPRPQGQQPVYDEPYVPRTPQARHPSQMPQQHMAQHPAPPQAHAESYAQVPFQRPQPPYRAQSVHPQSMQQPPIYSDSPYRQQVNIPPPMRQASVAPSPLNPGPPMFSRAASAYPMPAQQQQQQHGAAPQYNGPPQHSSGYGNGQGHAEGGQEGWPRPRY</sequence>
<dbReference type="AlphaFoldDB" id="A0A6A6U8B4"/>
<evidence type="ECO:0000313" key="3">
    <source>
        <dbReference type="Proteomes" id="UP000799302"/>
    </source>
</evidence>
<proteinExistence type="predicted"/>
<feature type="compositionally biased region" description="Polar residues" evidence="1">
    <location>
        <begin position="334"/>
        <end position="350"/>
    </location>
</feature>
<dbReference type="OrthoDB" id="5333304at2759"/>
<feature type="compositionally biased region" description="Polar residues" evidence="1">
    <location>
        <begin position="149"/>
        <end position="161"/>
    </location>
</feature>
<feature type="compositionally biased region" description="Gly residues" evidence="1">
    <location>
        <begin position="786"/>
        <end position="798"/>
    </location>
</feature>
<feature type="region of interest" description="Disordered" evidence="1">
    <location>
        <begin position="129"/>
        <end position="261"/>
    </location>
</feature>
<feature type="compositionally biased region" description="Polar residues" evidence="1">
    <location>
        <begin position="285"/>
        <end position="301"/>
    </location>
</feature>
<feature type="compositionally biased region" description="Acidic residues" evidence="1">
    <location>
        <begin position="169"/>
        <end position="178"/>
    </location>
</feature>
<dbReference type="EMBL" id="MU004236">
    <property type="protein sequence ID" value="KAF2668200.1"/>
    <property type="molecule type" value="Genomic_DNA"/>
</dbReference>
<feature type="region of interest" description="Disordered" evidence="1">
    <location>
        <begin position="279"/>
        <end position="805"/>
    </location>
</feature>
<organism evidence="2 3">
    <name type="scientific">Microthyrium microscopicum</name>
    <dbReference type="NCBI Taxonomy" id="703497"/>
    <lineage>
        <taxon>Eukaryota</taxon>
        <taxon>Fungi</taxon>
        <taxon>Dikarya</taxon>
        <taxon>Ascomycota</taxon>
        <taxon>Pezizomycotina</taxon>
        <taxon>Dothideomycetes</taxon>
        <taxon>Dothideomycetes incertae sedis</taxon>
        <taxon>Microthyriales</taxon>
        <taxon>Microthyriaceae</taxon>
        <taxon>Microthyrium</taxon>
    </lineage>
</organism>
<accession>A0A6A6U8B4</accession>
<evidence type="ECO:0000313" key="2">
    <source>
        <dbReference type="EMBL" id="KAF2668200.1"/>
    </source>
</evidence>
<feature type="compositionally biased region" description="Low complexity" evidence="1">
    <location>
        <begin position="755"/>
        <end position="775"/>
    </location>
</feature>
<feature type="compositionally biased region" description="Low complexity" evidence="1">
    <location>
        <begin position="669"/>
        <end position="689"/>
    </location>
</feature>
<feature type="compositionally biased region" description="Low complexity" evidence="1">
    <location>
        <begin position="570"/>
        <end position="594"/>
    </location>
</feature>
<keyword evidence="3" id="KW-1185">Reference proteome</keyword>
<feature type="compositionally biased region" description="Low complexity" evidence="1">
    <location>
        <begin position="479"/>
        <end position="514"/>
    </location>
</feature>
<evidence type="ECO:0000256" key="1">
    <source>
        <dbReference type="SAM" id="MobiDB-lite"/>
    </source>
</evidence>
<protein>
    <submittedName>
        <fullName evidence="2">Uncharacterized protein</fullName>
    </submittedName>
</protein>
<dbReference type="Proteomes" id="UP000799302">
    <property type="component" value="Unassembled WGS sequence"/>
</dbReference>
<reference evidence="2" key="1">
    <citation type="journal article" date="2020" name="Stud. Mycol.">
        <title>101 Dothideomycetes genomes: a test case for predicting lifestyles and emergence of pathogens.</title>
        <authorList>
            <person name="Haridas S."/>
            <person name="Albert R."/>
            <person name="Binder M."/>
            <person name="Bloem J."/>
            <person name="Labutti K."/>
            <person name="Salamov A."/>
            <person name="Andreopoulos B."/>
            <person name="Baker S."/>
            <person name="Barry K."/>
            <person name="Bills G."/>
            <person name="Bluhm B."/>
            <person name="Cannon C."/>
            <person name="Castanera R."/>
            <person name="Culley D."/>
            <person name="Daum C."/>
            <person name="Ezra D."/>
            <person name="Gonzalez J."/>
            <person name="Henrissat B."/>
            <person name="Kuo A."/>
            <person name="Liang C."/>
            <person name="Lipzen A."/>
            <person name="Lutzoni F."/>
            <person name="Magnuson J."/>
            <person name="Mondo S."/>
            <person name="Nolan M."/>
            <person name="Ohm R."/>
            <person name="Pangilinan J."/>
            <person name="Park H.-J."/>
            <person name="Ramirez L."/>
            <person name="Alfaro M."/>
            <person name="Sun H."/>
            <person name="Tritt A."/>
            <person name="Yoshinaga Y."/>
            <person name="Zwiers L.-H."/>
            <person name="Turgeon B."/>
            <person name="Goodwin S."/>
            <person name="Spatafora J."/>
            <person name="Crous P."/>
            <person name="Grigoriev I."/>
        </authorList>
    </citation>
    <scope>NUCLEOTIDE SEQUENCE</scope>
    <source>
        <strain evidence="2">CBS 115976</strain>
    </source>
</reference>
<feature type="compositionally biased region" description="Polar residues" evidence="1">
    <location>
        <begin position="622"/>
        <end position="635"/>
    </location>
</feature>
<name>A0A6A6U8B4_9PEZI</name>
<feature type="compositionally biased region" description="Basic residues" evidence="1">
    <location>
        <begin position="319"/>
        <end position="329"/>
    </location>
</feature>